<sequence>MNIATPQSPVPILSSSPPSTHSPILAMSPIESYMRSVPEPLYSFAKSKIRVLVLESIHQSATNLFKLETFQVETVSKALLENELIDRIKGVHVLCIRSKTKVTKAVIEAADRLLAIGCFCIGTDQVDLSAAEEAGIPVFNAPFSNTRSVAELVIGEIIALSRKICDKSRDAHNGIWSKSASGCSEVRGKTLGIIGYGHIGSQLSILAEALGMNVVYYDVVSVLPIGNGRALASMDEVLQIADFVSLHVPKAPSTNNLIAHEQIAKMRKGSYLINASRGTVVDIDALAGALKEGHLAGAAIDVFPSEPARNGPGFKSPLCGLENVIMTPHIGGSTAEAQQNIGREVANALIKFVNLGSTVGAVNFPNLDMPISRDCHRILNIHENVPGVLTAINGILSETRSNVTAQILGTSNSIGYIIIDLNKETSGETKSAISGLETSISTRILF</sequence>
<dbReference type="FunFam" id="3.40.50.720:FF:000041">
    <property type="entry name" value="D-3-phosphoglycerate dehydrogenase"/>
    <property type="match status" value="1"/>
</dbReference>
<evidence type="ECO:0000256" key="7">
    <source>
        <dbReference type="ARBA" id="ARBA00030455"/>
    </source>
</evidence>
<dbReference type="InterPro" id="IPR006140">
    <property type="entry name" value="D-isomer_DH_NAD-bd"/>
</dbReference>
<evidence type="ECO:0000313" key="14">
    <source>
        <dbReference type="EMBL" id="PXF40591.1"/>
    </source>
</evidence>
<feature type="compositionally biased region" description="Low complexity" evidence="10">
    <location>
        <begin position="1"/>
        <end position="19"/>
    </location>
</feature>
<dbReference type="GO" id="GO:0004617">
    <property type="term" value="F:phosphoglycerate dehydrogenase activity"/>
    <property type="evidence" value="ECO:0007669"/>
    <property type="project" value="UniProtKB-ARBA"/>
</dbReference>
<dbReference type="Gene3D" id="3.30.70.260">
    <property type="match status" value="1"/>
</dbReference>
<keyword evidence="4 9" id="KW-0560">Oxidoreductase</keyword>
<dbReference type="SUPFAM" id="SSF52283">
    <property type="entry name" value="Formate/glycerate dehydrogenase catalytic domain-like"/>
    <property type="match status" value="1"/>
</dbReference>
<protein>
    <recommendedName>
        <fullName evidence="7">2-oxoglutarate reductase</fullName>
        <ecNumber evidence="3">1.1.1.399</ecNumber>
    </recommendedName>
    <alternativeName>
        <fullName evidence="7">2-oxoglutarate reductase</fullName>
    </alternativeName>
</protein>
<dbReference type="CDD" id="cd12176">
    <property type="entry name" value="PGDH_3"/>
    <property type="match status" value="1"/>
</dbReference>
<evidence type="ECO:0000256" key="2">
    <source>
        <dbReference type="ARBA" id="ARBA00005854"/>
    </source>
</evidence>
<dbReference type="InterPro" id="IPR050418">
    <property type="entry name" value="D-iso_2-hydroxyacid_DH_PdxB"/>
</dbReference>
<keyword evidence="15" id="KW-1185">Reference proteome</keyword>
<dbReference type="GO" id="GO:0006564">
    <property type="term" value="P:L-serine biosynthetic process"/>
    <property type="evidence" value="ECO:0007669"/>
    <property type="project" value="UniProtKB-ARBA"/>
</dbReference>
<dbReference type="InterPro" id="IPR006139">
    <property type="entry name" value="D-isomer_2_OHA_DH_cat_dom"/>
</dbReference>
<dbReference type="NCBIfam" id="NF008759">
    <property type="entry name" value="PRK11790.1"/>
    <property type="match status" value="1"/>
</dbReference>
<evidence type="ECO:0000256" key="5">
    <source>
        <dbReference type="ARBA" id="ARBA00023027"/>
    </source>
</evidence>
<evidence type="ECO:0000256" key="4">
    <source>
        <dbReference type="ARBA" id="ARBA00023002"/>
    </source>
</evidence>
<accession>A0A2V3IEW7</accession>
<dbReference type="PROSITE" id="PS00671">
    <property type="entry name" value="D_2_HYDROXYACID_DH_3"/>
    <property type="match status" value="1"/>
</dbReference>
<dbReference type="InterPro" id="IPR029753">
    <property type="entry name" value="D-isomer_DH_CS"/>
</dbReference>
<gene>
    <name evidence="14" type="ORF">BWQ96_09695</name>
</gene>
<dbReference type="InterPro" id="IPR036291">
    <property type="entry name" value="NAD(P)-bd_dom_sf"/>
</dbReference>
<dbReference type="InterPro" id="IPR045865">
    <property type="entry name" value="ACT-like_dom_sf"/>
</dbReference>
<dbReference type="STRING" id="448386.A0A2V3IEW7"/>
<comment type="catalytic activity">
    <reaction evidence="8">
        <text>(R)-2-hydroxyglutarate + NAD(+) = 2-oxoglutarate + NADH + H(+)</text>
        <dbReference type="Rhea" id="RHEA:49612"/>
        <dbReference type="ChEBI" id="CHEBI:15378"/>
        <dbReference type="ChEBI" id="CHEBI:15801"/>
        <dbReference type="ChEBI" id="CHEBI:16810"/>
        <dbReference type="ChEBI" id="CHEBI:57540"/>
        <dbReference type="ChEBI" id="CHEBI:57945"/>
        <dbReference type="EC" id="1.1.1.399"/>
    </reaction>
</comment>
<dbReference type="EMBL" id="NBIV01000280">
    <property type="protein sequence ID" value="PXF40591.1"/>
    <property type="molecule type" value="Genomic_DNA"/>
</dbReference>
<comment type="pathway">
    <text evidence="6">Amino-acid biosynthesis.</text>
</comment>
<name>A0A2V3IEW7_9FLOR</name>
<dbReference type="Gene3D" id="3.40.50.720">
    <property type="entry name" value="NAD(P)-binding Rossmann-like Domain"/>
    <property type="match status" value="2"/>
</dbReference>
<dbReference type="Pfam" id="PF02826">
    <property type="entry name" value="2-Hacid_dh_C"/>
    <property type="match status" value="1"/>
</dbReference>
<dbReference type="Proteomes" id="UP000247409">
    <property type="component" value="Unassembled WGS sequence"/>
</dbReference>
<dbReference type="EC" id="1.1.1.399" evidence="3"/>
<evidence type="ECO:0000256" key="8">
    <source>
        <dbReference type="ARBA" id="ARBA00048126"/>
    </source>
</evidence>
<dbReference type="PROSITE" id="PS00065">
    <property type="entry name" value="D_2_HYDROXYACID_DH_1"/>
    <property type="match status" value="1"/>
</dbReference>
<evidence type="ECO:0000259" key="12">
    <source>
        <dbReference type="Pfam" id="PF02826"/>
    </source>
</evidence>
<evidence type="ECO:0000256" key="3">
    <source>
        <dbReference type="ARBA" id="ARBA00013001"/>
    </source>
</evidence>
<comment type="function">
    <text evidence="1">Catalyzes the reversible oxidation of 3-phospho-D-glycerate to 3-phosphonooxypyruvate, the first step of the phosphorylated L-serine biosynthesis pathway. Also catalyzes the reversible oxidation of 2-hydroxyglutarate to 2-oxoglutarate.</text>
</comment>
<feature type="domain" description="D-isomer specific 2-hydroxyacid dehydrogenase NAD-binding" evidence="12">
    <location>
        <begin position="155"/>
        <end position="331"/>
    </location>
</feature>
<dbReference type="PANTHER" id="PTHR43761:SF1">
    <property type="entry name" value="D-ISOMER SPECIFIC 2-HYDROXYACID DEHYDROGENASE CATALYTIC DOMAIN-CONTAINING PROTEIN-RELATED"/>
    <property type="match status" value="1"/>
</dbReference>
<dbReference type="InterPro" id="IPR029752">
    <property type="entry name" value="D-isomer_DH_CS1"/>
</dbReference>
<dbReference type="SUPFAM" id="SSF55021">
    <property type="entry name" value="ACT-like"/>
    <property type="match status" value="1"/>
</dbReference>
<dbReference type="PANTHER" id="PTHR43761">
    <property type="entry name" value="D-ISOMER SPECIFIC 2-HYDROXYACID DEHYDROGENASE FAMILY PROTEIN (AFU_ORTHOLOGUE AFUA_1G13630)"/>
    <property type="match status" value="1"/>
</dbReference>
<evidence type="ECO:0000256" key="6">
    <source>
        <dbReference type="ARBA" id="ARBA00029440"/>
    </source>
</evidence>
<keyword evidence="5" id="KW-0520">NAD</keyword>
<dbReference type="Pfam" id="PF22629">
    <property type="entry name" value="ACT_AHAS_ss"/>
    <property type="match status" value="1"/>
</dbReference>
<evidence type="ECO:0000313" key="15">
    <source>
        <dbReference type="Proteomes" id="UP000247409"/>
    </source>
</evidence>
<evidence type="ECO:0000256" key="9">
    <source>
        <dbReference type="RuleBase" id="RU003719"/>
    </source>
</evidence>
<dbReference type="AlphaFoldDB" id="A0A2V3IEW7"/>
<organism evidence="14 15">
    <name type="scientific">Gracilariopsis chorda</name>
    <dbReference type="NCBI Taxonomy" id="448386"/>
    <lineage>
        <taxon>Eukaryota</taxon>
        <taxon>Rhodophyta</taxon>
        <taxon>Florideophyceae</taxon>
        <taxon>Rhodymeniophycidae</taxon>
        <taxon>Gracilariales</taxon>
        <taxon>Gracilariaceae</taxon>
        <taxon>Gracilariopsis</taxon>
    </lineage>
</organism>
<reference evidence="14 15" key="1">
    <citation type="journal article" date="2018" name="Mol. Biol. Evol.">
        <title>Analysis of the draft genome of the red seaweed Gracilariopsis chorda provides insights into genome size evolution in Rhodophyta.</title>
        <authorList>
            <person name="Lee J."/>
            <person name="Yang E.C."/>
            <person name="Graf L."/>
            <person name="Yang J.H."/>
            <person name="Qiu H."/>
            <person name="Zel Zion U."/>
            <person name="Chan C.X."/>
            <person name="Stephens T.G."/>
            <person name="Weber A.P.M."/>
            <person name="Boo G.H."/>
            <person name="Boo S.M."/>
            <person name="Kim K.M."/>
            <person name="Shin Y."/>
            <person name="Jung M."/>
            <person name="Lee S.J."/>
            <person name="Yim H.S."/>
            <person name="Lee J.H."/>
            <person name="Bhattacharya D."/>
            <person name="Yoon H.S."/>
        </authorList>
    </citation>
    <scope>NUCLEOTIDE SEQUENCE [LARGE SCALE GENOMIC DNA]</scope>
    <source>
        <strain evidence="14 15">SKKU-2015</strain>
        <tissue evidence="14">Whole body</tissue>
    </source>
</reference>
<dbReference type="SUPFAM" id="SSF51735">
    <property type="entry name" value="NAD(P)-binding Rossmann-fold domains"/>
    <property type="match status" value="1"/>
</dbReference>
<dbReference type="OrthoDB" id="418179at2759"/>
<evidence type="ECO:0000256" key="1">
    <source>
        <dbReference type="ARBA" id="ARBA00003800"/>
    </source>
</evidence>
<evidence type="ECO:0000256" key="10">
    <source>
        <dbReference type="SAM" id="MobiDB-lite"/>
    </source>
</evidence>
<feature type="domain" description="D-isomer specific 2-hydroxyacid dehydrogenase catalytic" evidence="11">
    <location>
        <begin position="51"/>
        <end position="363"/>
    </location>
</feature>
<evidence type="ECO:0000259" key="11">
    <source>
        <dbReference type="Pfam" id="PF00389"/>
    </source>
</evidence>
<comment type="caution">
    <text evidence="14">The sequence shown here is derived from an EMBL/GenBank/DDBJ whole genome shotgun (WGS) entry which is preliminary data.</text>
</comment>
<dbReference type="Pfam" id="PF00389">
    <property type="entry name" value="2-Hacid_dh"/>
    <property type="match status" value="1"/>
</dbReference>
<comment type="similarity">
    <text evidence="2 9">Belongs to the D-isomer specific 2-hydroxyacid dehydrogenase family.</text>
</comment>
<proteinExistence type="inferred from homology"/>
<dbReference type="InterPro" id="IPR054480">
    <property type="entry name" value="AHAS_small-like_ACT"/>
</dbReference>
<evidence type="ECO:0000259" key="13">
    <source>
        <dbReference type="Pfam" id="PF22629"/>
    </source>
</evidence>
<feature type="domain" description="Acetolactate synthase small subunit-like ACT" evidence="13">
    <location>
        <begin position="381"/>
        <end position="426"/>
    </location>
</feature>
<feature type="region of interest" description="Disordered" evidence="10">
    <location>
        <begin position="1"/>
        <end position="20"/>
    </location>
</feature>
<dbReference type="GO" id="GO:0047545">
    <property type="term" value="F:(S)-2-hydroxyglutarate dehydrogenase activity"/>
    <property type="evidence" value="ECO:0007669"/>
    <property type="project" value="UniProtKB-ARBA"/>
</dbReference>
<dbReference type="GO" id="GO:0051287">
    <property type="term" value="F:NAD binding"/>
    <property type="evidence" value="ECO:0007669"/>
    <property type="project" value="InterPro"/>
</dbReference>